<dbReference type="EMBL" id="AP025296">
    <property type="protein sequence ID" value="BDD01912.1"/>
    <property type="molecule type" value="Genomic_DNA"/>
</dbReference>
<keyword evidence="1" id="KW-0812">Transmembrane</keyword>
<name>A0ABN6LFQ0_9BACT</name>
<evidence type="ECO:0000256" key="1">
    <source>
        <dbReference type="SAM" id="Phobius"/>
    </source>
</evidence>
<gene>
    <name evidence="2" type="ORF">PEPS_41920</name>
</gene>
<keyword evidence="3" id="KW-1185">Reference proteome</keyword>
<organism evidence="2 3">
    <name type="scientific">Persicobacter psychrovividus</name>
    <dbReference type="NCBI Taxonomy" id="387638"/>
    <lineage>
        <taxon>Bacteria</taxon>
        <taxon>Pseudomonadati</taxon>
        <taxon>Bacteroidota</taxon>
        <taxon>Cytophagia</taxon>
        <taxon>Cytophagales</taxon>
        <taxon>Persicobacteraceae</taxon>
        <taxon>Persicobacter</taxon>
    </lineage>
</organism>
<feature type="transmembrane region" description="Helical" evidence="1">
    <location>
        <begin position="20"/>
        <end position="41"/>
    </location>
</feature>
<dbReference type="Proteomes" id="UP001354989">
    <property type="component" value="Plasmid pPP4"/>
</dbReference>
<reference evidence="2 3" key="1">
    <citation type="submission" date="2021-12" db="EMBL/GenBank/DDBJ databases">
        <title>Genome sequencing of bacteria with rrn-lacking chromosome and rrn-plasmid.</title>
        <authorList>
            <person name="Anda M."/>
            <person name="Iwasaki W."/>
        </authorList>
    </citation>
    <scope>NUCLEOTIDE SEQUENCE [LARGE SCALE GENOMIC DNA]</scope>
    <source>
        <strain evidence="2 3">NBRC 101262</strain>
        <plasmid evidence="2 3">pPP4</plasmid>
    </source>
</reference>
<geneLocation type="plasmid" evidence="2 3">
    <name>pPP4</name>
</geneLocation>
<dbReference type="InterPro" id="IPR025489">
    <property type="entry name" value="DUF4381"/>
</dbReference>
<evidence type="ECO:0000313" key="3">
    <source>
        <dbReference type="Proteomes" id="UP001354989"/>
    </source>
</evidence>
<keyword evidence="1" id="KW-1133">Transmembrane helix</keyword>
<evidence type="ECO:0008006" key="4">
    <source>
        <dbReference type="Google" id="ProtNLM"/>
    </source>
</evidence>
<proteinExistence type="predicted"/>
<keyword evidence="2" id="KW-0614">Plasmid</keyword>
<protein>
    <recommendedName>
        <fullName evidence="4">DUF4381 domain-containing protein</fullName>
    </recommendedName>
</protein>
<evidence type="ECO:0000313" key="2">
    <source>
        <dbReference type="EMBL" id="BDD01912.1"/>
    </source>
</evidence>
<accession>A0ABN6LFQ0</accession>
<dbReference type="Pfam" id="PF14316">
    <property type="entry name" value="DUF4381"/>
    <property type="match status" value="1"/>
</dbReference>
<sequence>MDNPNFSSIKLHEPEAITFAFQAVGWKIMTAITLVALAYFISRRLLQYFRHQYRREAIRSILQFKDHDMEAWVNHLSINIKCVAITTYGRPQVAALSGDAWLEFLSKKCPKTDAQPLSLLLQSTYNIGVLKNLTAAQRKNLQYSVIYWIQHHA</sequence>
<keyword evidence="1" id="KW-0472">Membrane</keyword>
<dbReference type="RefSeq" id="WP_338399109.1">
    <property type="nucleotide sequence ID" value="NZ_AP025296.1"/>
</dbReference>